<gene>
    <name evidence="1" type="ORF">SAMN05892877_12187</name>
</gene>
<organism evidence="1 2">
    <name type="scientific">Rhizobium subbaraonis</name>
    <dbReference type="NCBI Taxonomy" id="908946"/>
    <lineage>
        <taxon>Bacteria</taxon>
        <taxon>Pseudomonadati</taxon>
        <taxon>Pseudomonadota</taxon>
        <taxon>Alphaproteobacteria</taxon>
        <taxon>Hyphomicrobiales</taxon>
        <taxon>Rhizobiaceae</taxon>
        <taxon>Rhizobium/Agrobacterium group</taxon>
        <taxon>Rhizobium</taxon>
    </lineage>
</organism>
<reference evidence="1 2" key="1">
    <citation type="submission" date="2017-08" db="EMBL/GenBank/DDBJ databases">
        <authorList>
            <person name="de Groot N.N."/>
        </authorList>
    </citation>
    <scope>NUCLEOTIDE SEQUENCE [LARGE SCALE GENOMIC DNA]</scope>
    <source>
        <strain evidence="1 2">JC85</strain>
    </source>
</reference>
<protein>
    <submittedName>
        <fullName evidence="1">Uncharacterized protein</fullName>
    </submittedName>
</protein>
<evidence type="ECO:0000313" key="2">
    <source>
        <dbReference type="Proteomes" id="UP000219167"/>
    </source>
</evidence>
<dbReference type="Proteomes" id="UP000219167">
    <property type="component" value="Unassembled WGS sequence"/>
</dbReference>
<evidence type="ECO:0000313" key="1">
    <source>
        <dbReference type="EMBL" id="SOC46278.1"/>
    </source>
</evidence>
<keyword evidence="2" id="KW-1185">Reference proteome</keyword>
<dbReference type="EMBL" id="OBQD01000021">
    <property type="protein sequence ID" value="SOC46278.1"/>
    <property type="molecule type" value="Genomic_DNA"/>
</dbReference>
<name>A0A285UY33_9HYPH</name>
<dbReference type="AlphaFoldDB" id="A0A285UY33"/>
<proteinExistence type="predicted"/>
<accession>A0A285UY33</accession>
<sequence>MGADMAAAPSLPNNHSGVVSRAAAIFSIVSYRGLLVVPSRIFRKVSFAPVASIETRWTLLFNAFKRSWMRSFNMLLMMRII</sequence>